<comment type="caution">
    <text evidence="1">The sequence shown here is derived from an EMBL/GenBank/DDBJ whole genome shotgun (WGS) entry which is preliminary data.</text>
</comment>
<gene>
    <name evidence="1" type="ORF">Wenmar_03903</name>
</gene>
<dbReference type="AlphaFoldDB" id="A0A0D0NGN1"/>
<protein>
    <submittedName>
        <fullName evidence="1">Wenxma_21, whole genome shotgun sequence</fullName>
    </submittedName>
</protein>
<name>A0A0D0NGN1_9RHOB</name>
<proteinExistence type="predicted"/>
<keyword evidence="2" id="KW-1185">Reference proteome</keyword>
<evidence type="ECO:0000313" key="2">
    <source>
        <dbReference type="Proteomes" id="UP000035100"/>
    </source>
</evidence>
<evidence type="ECO:0000313" key="1">
    <source>
        <dbReference type="EMBL" id="KIQ67480.1"/>
    </source>
</evidence>
<dbReference type="STRING" id="1123501.Wenmar_03903"/>
<accession>A0A0D0NGN1</accession>
<dbReference type="RefSeq" id="WP_156169456.1">
    <property type="nucleotide sequence ID" value="NZ_KB902278.1"/>
</dbReference>
<reference evidence="1 2" key="1">
    <citation type="submission" date="2013-01" db="EMBL/GenBank/DDBJ databases">
        <authorList>
            <person name="Fiebig A."/>
            <person name="Goeker M."/>
            <person name="Klenk H.-P.P."/>
        </authorList>
    </citation>
    <scope>NUCLEOTIDE SEQUENCE [LARGE SCALE GENOMIC DNA]</scope>
    <source>
        <strain evidence="1 2">DSM 24838</strain>
    </source>
</reference>
<dbReference type="OrthoDB" id="7872242at2"/>
<organism evidence="1 2">
    <name type="scientific">Wenxinia marina DSM 24838</name>
    <dbReference type="NCBI Taxonomy" id="1123501"/>
    <lineage>
        <taxon>Bacteria</taxon>
        <taxon>Pseudomonadati</taxon>
        <taxon>Pseudomonadota</taxon>
        <taxon>Alphaproteobacteria</taxon>
        <taxon>Rhodobacterales</taxon>
        <taxon>Roseobacteraceae</taxon>
        <taxon>Wenxinia</taxon>
    </lineage>
</organism>
<sequence>MDKTRLRKPACLVLVRHEVIAEDLALTLQDAFGKGPIMVCRSPEEALERLPDVSDLQVAVVETDPDTFAGSRLETEITARGGQVVLFGELAETRMPAGRWPVLHRPFTDEMVLNLLSRFDERT</sequence>
<dbReference type="EMBL" id="AONG01000022">
    <property type="protein sequence ID" value="KIQ67480.1"/>
    <property type="molecule type" value="Genomic_DNA"/>
</dbReference>
<dbReference type="Proteomes" id="UP000035100">
    <property type="component" value="Unassembled WGS sequence"/>
</dbReference>